<evidence type="ECO:0000313" key="4">
    <source>
        <dbReference type="Proteomes" id="UP001151287"/>
    </source>
</evidence>
<protein>
    <recommendedName>
        <fullName evidence="5">Glucoamylase</fullName>
    </recommendedName>
</protein>
<dbReference type="PANTHER" id="PTHR31616">
    <property type="entry name" value="TREHALASE"/>
    <property type="match status" value="1"/>
</dbReference>
<feature type="domain" description="GH15-like" evidence="1">
    <location>
        <begin position="219"/>
        <end position="583"/>
    </location>
</feature>
<keyword evidence="4" id="KW-1185">Reference proteome</keyword>
<name>A0A9P9Z7E4_9POAL</name>
<proteinExistence type="predicted"/>
<dbReference type="InterPro" id="IPR012341">
    <property type="entry name" value="6hp_glycosidase-like_sf"/>
</dbReference>
<dbReference type="SUPFAM" id="SSF48208">
    <property type="entry name" value="Six-hairpin glycosidases"/>
    <property type="match status" value="1"/>
</dbReference>
<dbReference type="InterPro" id="IPR008928">
    <property type="entry name" value="6-hairpin_glycosidase_sf"/>
</dbReference>
<dbReference type="PANTHER" id="PTHR31616:SF0">
    <property type="entry name" value="GLUCAN 1,4-ALPHA-GLUCOSIDASE"/>
    <property type="match status" value="1"/>
</dbReference>
<sequence length="599" mass="66763">MASPIEDYAILSDCHTAALVSRDGSIDWLCLPNYDSASTFGALLGTEDHGRWMLRPADPDARSTRAYDGDGFVLVTRWESAEGVAEVVDLMPFGQRRAEVIRRVRGISGTVEFTQELRVRFDYARAMPWMRQVGTPEQPALAAIAGPDALVLRGAALHPTDHAHAGTVTVTEGETVDLTLTWFPSHRDTPPPIDVDAAIDATTRWWRAWGDRITHHGPHHAEVVRSLLVLRALTHEDTGGIVAAATTSLPEDFGGVRNWDYRYVWLRDASLTLEALLEHGFTDEATQWRHWLLRAIAGDPGDVQIMYGLAGERDLPERELDNFPGYDGAAPVRIGNGAVTQYQADVMGEVMVALEAARLAGVEEGPYSWPLQRALLDYVEQHLDRPDNGIWEMRGDPRMFTYSRVMIWAAFDRGVRAVREHGFTGPADHWEALRERMRAEIDERGYDAQHGFFVQAYGSTEVDASLLLLPQVGYCAPDDERMLGTVAEIERRLMRDGLLHRYRTQTAVDGLPGDEHPFLACSFWLVEQYAASGRDHDARLLMNRLCGIANDVGLVSEEYDVTLQRHAGNTPQALSHLALVRAADALTGRHGRAAHRRSR</sequence>
<comment type="caution">
    <text evidence="3">The sequence shown here is derived from an EMBL/GenBank/DDBJ whole genome shotgun (WGS) entry which is preliminary data.</text>
</comment>
<feature type="domain" description="Trehalase-like N-terminal" evidence="2">
    <location>
        <begin position="2"/>
        <end position="130"/>
    </location>
</feature>
<dbReference type="GO" id="GO:0004553">
    <property type="term" value="F:hydrolase activity, hydrolyzing O-glycosyl compounds"/>
    <property type="evidence" value="ECO:0007669"/>
    <property type="project" value="UniProtKB-ARBA"/>
</dbReference>
<dbReference type="GO" id="GO:0005975">
    <property type="term" value="P:carbohydrate metabolic process"/>
    <property type="evidence" value="ECO:0007669"/>
    <property type="project" value="InterPro"/>
</dbReference>
<dbReference type="InterPro" id="IPR045582">
    <property type="entry name" value="Trehalase-like_N"/>
</dbReference>
<reference evidence="3" key="1">
    <citation type="journal article" date="2022" name="Cell">
        <title>Repeat-based holocentromeres influence genome architecture and karyotype evolution.</title>
        <authorList>
            <person name="Hofstatter P.G."/>
            <person name="Thangavel G."/>
            <person name="Lux T."/>
            <person name="Neumann P."/>
            <person name="Vondrak T."/>
            <person name="Novak P."/>
            <person name="Zhang M."/>
            <person name="Costa L."/>
            <person name="Castellani M."/>
            <person name="Scott A."/>
            <person name="Toegelov H."/>
            <person name="Fuchs J."/>
            <person name="Mata-Sucre Y."/>
            <person name="Dias Y."/>
            <person name="Vanzela A.L.L."/>
            <person name="Huettel B."/>
            <person name="Almeida C.C.S."/>
            <person name="Simkova H."/>
            <person name="Souza G."/>
            <person name="Pedrosa-Harand A."/>
            <person name="Macas J."/>
            <person name="Mayer K.F.X."/>
            <person name="Houben A."/>
            <person name="Marques A."/>
        </authorList>
    </citation>
    <scope>NUCLEOTIDE SEQUENCE</scope>
    <source>
        <strain evidence="3">RhyBre1mFocal</strain>
    </source>
</reference>
<dbReference type="Pfam" id="PF00723">
    <property type="entry name" value="Glyco_hydro_15"/>
    <property type="match status" value="1"/>
</dbReference>
<accession>A0A9P9Z7E4</accession>
<dbReference type="InterPro" id="IPR011613">
    <property type="entry name" value="GH15-like"/>
</dbReference>
<dbReference type="Pfam" id="PF19291">
    <property type="entry name" value="TREH_N"/>
    <property type="match status" value="1"/>
</dbReference>
<dbReference type="Gene3D" id="1.50.10.10">
    <property type="match status" value="1"/>
</dbReference>
<evidence type="ECO:0000313" key="3">
    <source>
        <dbReference type="EMBL" id="KAJ1683428.1"/>
    </source>
</evidence>
<evidence type="ECO:0008006" key="5">
    <source>
        <dbReference type="Google" id="ProtNLM"/>
    </source>
</evidence>
<evidence type="ECO:0000259" key="1">
    <source>
        <dbReference type="Pfam" id="PF00723"/>
    </source>
</evidence>
<gene>
    <name evidence="3" type="ORF">LUZ63_021345</name>
</gene>
<organism evidence="3 4">
    <name type="scientific">Rhynchospora breviuscula</name>
    <dbReference type="NCBI Taxonomy" id="2022672"/>
    <lineage>
        <taxon>Eukaryota</taxon>
        <taxon>Viridiplantae</taxon>
        <taxon>Streptophyta</taxon>
        <taxon>Embryophyta</taxon>
        <taxon>Tracheophyta</taxon>
        <taxon>Spermatophyta</taxon>
        <taxon>Magnoliopsida</taxon>
        <taxon>Liliopsida</taxon>
        <taxon>Poales</taxon>
        <taxon>Cyperaceae</taxon>
        <taxon>Cyperoideae</taxon>
        <taxon>Rhynchosporeae</taxon>
        <taxon>Rhynchospora</taxon>
    </lineage>
</organism>
<dbReference type="EMBL" id="JAMQYH010000219">
    <property type="protein sequence ID" value="KAJ1683428.1"/>
    <property type="molecule type" value="Genomic_DNA"/>
</dbReference>
<dbReference type="AlphaFoldDB" id="A0A9P9Z7E4"/>
<dbReference type="Proteomes" id="UP001151287">
    <property type="component" value="Unassembled WGS sequence"/>
</dbReference>
<dbReference type="OrthoDB" id="406733at2759"/>
<evidence type="ECO:0000259" key="2">
    <source>
        <dbReference type="Pfam" id="PF19291"/>
    </source>
</evidence>